<evidence type="ECO:0000259" key="1">
    <source>
        <dbReference type="Pfam" id="PF08223"/>
    </source>
</evidence>
<dbReference type="Gene3D" id="3.30.70.2650">
    <property type="match status" value="1"/>
</dbReference>
<dbReference type="Pfam" id="PF08223">
    <property type="entry name" value="PaaX_C"/>
    <property type="match status" value="1"/>
</dbReference>
<evidence type="ECO:0000313" key="3">
    <source>
        <dbReference type="EMBL" id="MDR6867089.1"/>
    </source>
</evidence>
<dbReference type="EMBL" id="JAVDUM010000006">
    <property type="protein sequence ID" value="MDR6867089.1"/>
    <property type="molecule type" value="Genomic_DNA"/>
</dbReference>
<feature type="domain" description="Transcriptional repressor PaaX-like central Cas2-like" evidence="2">
    <location>
        <begin position="100"/>
        <end position="145"/>
    </location>
</feature>
<organism evidence="3 4">
    <name type="scientific">Microbacterium resistens</name>
    <dbReference type="NCBI Taxonomy" id="156977"/>
    <lineage>
        <taxon>Bacteria</taxon>
        <taxon>Bacillati</taxon>
        <taxon>Actinomycetota</taxon>
        <taxon>Actinomycetes</taxon>
        <taxon>Micrococcales</taxon>
        <taxon>Microbacteriaceae</taxon>
        <taxon>Microbacterium</taxon>
    </lineage>
</organism>
<dbReference type="Proteomes" id="UP001259347">
    <property type="component" value="Unassembled WGS sequence"/>
</dbReference>
<dbReference type="PANTHER" id="PTHR30319">
    <property type="entry name" value="PHENYLACETIC ACID REGULATOR-RELATED TRANSCRIPTIONAL REPRESSOR"/>
    <property type="match status" value="1"/>
</dbReference>
<name>A0ABU1SBV0_9MICO</name>
<evidence type="ECO:0000313" key="4">
    <source>
        <dbReference type="Proteomes" id="UP001259347"/>
    </source>
</evidence>
<dbReference type="PANTHER" id="PTHR30319:SF1">
    <property type="entry name" value="TRANSCRIPTIONAL REPRESSOR PAAX"/>
    <property type="match status" value="1"/>
</dbReference>
<sequence>MPSETPDALPVPAPRTVVEACFDSAGRASLRFVYDLAEALGIDAQPVRLAIRRIEAAGIARQEGRGRAGTLVRTARGPRKDPVTAGRLRRARALEHVGDGWDGHWRLTSFSLPEERRADRDALRSALARFGGVTISPALYLSFSDPRPPILAYGGLPDPRVVDVMIVAEAARIDIAGLTDPADILARYWDLPAAALAYEQAERAIAVAEASPVPTSPVARAAAALLLSEPFAQALADDPLIPAELLPADWPPRRVRERFLGAWARLVDSAEDIDLYRQYAPDLPA</sequence>
<feature type="domain" description="Transcriptional repressor PaaX-like C-terminal" evidence="1">
    <location>
        <begin position="189"/>
        <end position="272"/>
    </location>
</feature>
<evidence type="ECO:0000259" key="2">
    <source>
        <dbReference type="Pfam" id="PF20803"/>
    </source>
</evidence>
<reference evidence="3 4" key="1">
    <citation type="submission" date="2023-07" db="EMBL/GenBank/DDBJ databases">
        <title>Sorghum-associated microbial communities from plants grown in Nebraska, USA.</title>
        <authorList>
            <person name="Schachtman D."/>
        </authorList>
    </citation>
    <scope>NUCLEOTIDE SEQUENCE [LARGE SCALE GENOMIC DNA]</scope>
    <source>
        <strain evidence="3 4">2980</strain>
    </source>
</reference>
<gene>
    <name evidence="3" type="ORF">J2Y69_001688</name>
</gene>
<dbReference type="Gene3D" id="1.20.58.1460">
    <property type="match status" value="1"/>
</dbReference>
<keyword evidence="4" id="KW-1185">Reference proteome</keyword>
<protein>
    <submittedName>
        <fullName evidence="3">Phenylacetic acid degradation operon negative regulatory protein</fullName>
    </submittedName>
</protein>
<dbReference type="InterPro" id="IPR013225">
    <property type="entry name" value="PaaX_C"/>
</dbReference>
<dbReference type="Pfam" id="PF20803">
    <property type="entry name" value="PaaX_M"/>
    <property type="match status" value="1"/>
</dbReference>
<proteinExistence type="predicted"/>
<dbReference type="RefSeq" id="WP_310019531.1">
    <property type="nucleotide sequence ID" value="NZ_JAVDUM010000006.1"/>
</dbReference>
<accession>A0ABU1SBV0</accession>
<dbReference type="InterPro" id="IPR048846">
    <property type="entry name" value="PaaX-like_central"/>
</dbReference>
<comment type="caution">
    <text evidence="3">The sequence shown here is derived from an EMBL/GenBank/DDBJ whole genome shotgun (WGS) entry which is preliminary data.</text>
</comment>